<dbReference type="Pfam" id="PF00072">
    <property type="entry name" value="Response_reg"/>
    <property type="match status" value="1"/>
</dbReference>
<reference evidence="4 5" key="1">
    <citation type="submission" date="2014-10" db="EMBL/GenBank/DDBJ databases">
        <title>Draft genome sequence of the proteorhodopsin-containing marine bacterium Dokdonia donghaensis.</title>
        <authorList>
            <person name="Gomez-Consarnau L."/>
            <person name="Gonzalez J.M."/>
            <person name="Riedel T."/>
            <person name="Jaenicke S."/>
            <person name="Wagner-Doebler I."/>
            <person name="Fuhrman J.A."/>
        </authorList>
    </citation>
    <scope>NUCLEOTIDE SEQUENCE [LARGE SCALE GENOMIC DNA]</scope>
    <source>
        <strain evidence="4 5">DSW-1</strain>
    </source>
</reference>
<protein>
    <submittedName>
        <fullName evidence="4">Transcriptional regulator</fullName>
    </submittedName>
</protein>
<dbReference type="Proteomes" id="UP000030140">
    <property type="component" value="Unassembled WGS sequence"/>
</dbReference>
<dbReference type="EMBL" id="JSAQ01000001">
    <property type="protein sequence ID" value="KGO07172.1"/>
    <property type="molecule type" value="Genomic_DNA"/>
</dbReference>
<gene>
    <name evidence="4" type="ORF">NV36_10220</name>
</gene>
<dbReference type="PROSITE" id="PS50930">
    <property type="entry name" value="HTH_LYTTR"/>
    <property type="match status" value="1"/>
</dbReference>
<dbReference type="Gene3D" id="3.40.50.2300">
    <property type="match status" value="1"/>
</dbReference>
<comment type="caution">
    <text evidence="4">The sequence shown here is derived from an EMBL/GenBank/DDBJ whole genome shotgun (WGS) entry which is preliminary data.</text>
</comment>
<dbReference type="Gene3D" id="2.40.50.1020">
    <property type="entry name" value="LytTr DNA-binding domain"/>
    <property type="match status" value="1"/>
</dbReference>
<dbReference type="GO" id="GO:0003677">
    <property type="term" value="F:DNA binding"/>
    <property type="evidence" value="ECO:0007669"/>
    <property type="project" value="InterPro"/>
</dbReference>
<dbReference type="KEGG" id="ddo:I597_0917"/>
<proteinExistence type="predicted"/>
<accession>A0A0A2GV98</accession>
<dbReference type="GO" id="GO:0000156">
    <property type="term" value="F:phosphorelay response regulator activity"/>
    <property type="evidence" value="ECO:0007669"/>
    <property type="project" value="InterPro"/>
</dbReference>
<organism evidence="4 5">
    <name type="scientific">Dokdonia donghaensis DSW-1</name>
    <dbReference type="NCBI Taxonomy" id="1300343"/>
    <lineage>
        <taxon>Bacteria</taxon>
        <taxon>Pseudomonadati</taxon>
        <taxon>Bacteroidota</taxon>
        <taxon>Flavobacteriia</taxon>
        <taxon>Flavobacteriales</taxon>
        <taxon>Flavobacteriaceae</taxon>
        <taxon>Dokdonia</taxon>
    </lineage>
</organism>
<dbReference type="PATRIC" id="fig|1300343.5.peg.928"/>
<feature type="domain" description="HTH LytTR-type" evidence="3">
    <location>
        <begin position="128"/>
        <end position="226"/>
    </location>
</feature>
<dbReference type="InterPro" id="IPR011006">
    <property type="entry name" value="CheY-like_superfamily"/>
</dbReference>
<dbReference type="InterPro" id="IPR007492">
    <property type="entry name" value="LytTR_DNA-bd_dom"/>
</dbReference>
<dbReference type="SMART" id="SM00850">
    <property type="entry name" value="LytTR"/>
    <property type="match status" value="1"/>
</dbReference>
<dbReference type="PANTHER" id="PTHR37299:SF1">
    <property type="entry name" value="STAGE 0 SPORULATION PROTEIN A HOMOLOG"/>
    <property type="match status" value="1"/>
</dbReference>
<dbReference type="Pfam" id="PF04397">
    <property type="entry name" value="LytTR"/>
    <property type="match status" value="1"/>
</dbReference>
<feature type="domain" description="Response regulatory" evidence="2">
    <location>
        <begin position="5"/>
        <end position="117"/>
    </location>
</feature>
<dbReference type="SUPFAM" id="SSF52172">
    <property type="entry name" value="CheY-like"/>
    <property type="match status" value="1"/>
</dbReference>
<evidence type="ECO:0000256" key="1">
    <source>
        <dbReference type="PROSITE-ProRule" id="PRU00169"/>
    </source>
</evidence>
<dbReference type="PANTHER" id="PTHR37299">
    <property type="entry name" value="TRANSCRIPTIONAL REGULATOR-RELATED"/>
    <property type="match status" value="1"/>
</dbReference>
<evidence type="ECO:0000313" key="5">
    <source>
        <dbReference type="Proteomes" id="UP000030140"/>
    </source>
</evidence>
<sequence>MSTISCIIIDDEELARTLLETYVEKVTYLNSIGSFQNPIDALSFIKENPVDLIFLDIQMPELKGTEFASIIATSKSKVIFTTAYSEYALKGFELNALDYLLKPITFNRFLSAIEKFSSQEVLVDPTHLVIKSGYDLYKIVPDEVRYIESDSEYVNYHLETDKKIIANQSLSKLIKTLPTSFLRVHRSFIVNGDKVTGLKGRDLIIGDKRIPVSDSYYDTVKKSLFN</sequence>
<dbReference type="OrthoDB" id="2168082at2"/>
<evidence type="ECO:0000313" key="4">
    <source>
        <dbReference type="EMBL" id="KGO07172.1"/>
    </source>
</evidence>
<evidence type="ECO:0000259" key="2">
    <source>
        <dbReference type="PROSITE" id="PS50110"/>
    </source>
</evidence>
<keyword evidence="5" id="KW-1185">Reference proteome</keyword>
<dbReference type="SMART" id="SM00448">
    <property type="entry name" value="REC"/>
    <property type="match status" value="1"/>
</dbReference>
<feature type="modified residue" description="4-aspartylphosphate" evidence="1">
    <location>
        <position position="56"/>
    </location>
</feature>
<dbReference type="AlphaFoldDB" id="A0A0A2GV98"/>
<dbReference type="InterPro" id="IPR001789">
    <property type="entry name" value="Sig_transdc_resp-reg_receiver"/>
</dbReference>
<name>A0A0A2GV98_9FLAO</name>
<dbReference type="RefSeq" id="WP_035326910.1">
    <property type="nucleotide sequence ID" value="NZ_CP015125.1"/>
</dbReference>
<evidence type="ECO:0000259" key="3">
    <source>
        <dbReference type="PROSITE" id="PS50930"/>
    </source>
</evidence>
<dbReference type="InterPro" id="IPR046947">
    <property type="entry name" value="LytR-like"/>
</dbReference>
<keyword evidence="1" id="KW-0597">Phosphoprotein</keyword>
<dbReference type="PROSITE" id="PS50110">
    <property type="entry name" value="RESPONSE_REGULATORY"/>
    <property type="match status" value="1"/>
</dbReference>